<accession>A0A1X9N9W9</accession>
<feature type="transmembrane region" description="Helical" evidence="1">
    <location>
        <begin position="345"/>
        <end position="364"/>
    </location>
</feature>
<keyword evidence="1" id="KW-1133">Transmembrane helix</keyword>
<feature type="transmembrane region" description="Helical" evidence="1">
    <location>
        <begin position="7"/>
        <end position="25"/>
    </location>
</feature>
<evidence type="ECO:0000256" key="1">
    <source>
        <dbReference type="SAM" id="Phobius"/>
    </source>
</evidence>
<dbReference type="EMBL" id="CP019343">
    <property type="protein sequence ID" value="ARN73874.1"/>
    <property type="molecule type" value="Genomic_DNA"/>
</dbReference>
<evidence type="ECO:0008006" key="4">
    <source>
        <dbReference type="Google" id="ProtNLM"/>
    </source>
</evidence>
<keyword evidence="1" id="KW-0812">Transmembrane</keyword>
<dbReference type="KEGG" id="osg:BST96_06955"/>
<feature type="transmembrane region" description="Helical" evidence="1">
    <location>
        <begin position="178"/>
        <end position="208"/>
    </location>
</feature>
<dbReference type="RefSeq" id="WP_085757999.1">
    <property type="nucleotide sequence ID" value="NZ_CP019343.1"/>
</dbReference>
<feature type="transmembrane region" description="Helical" evidence="1">
    <location>
        <begin position="125"/>
        <end position="143"/>
    </location>
</feature>
<keyword evidence="1" id="KW-0472">Membrane</keyword>
<feature type="transmembrane region" description="Helical" evidence="1">
    <location>
        <begin position="93"/>
        <end position="113"/>
    </location>
</feature>
<name>A0A1X9N9W9_9GAMM</name>
<evidence type="ECO:0000313" key="3">
    <source>
        <dbReference type="Proteomes" id="UP000193450"/>
    </source>
</evidence>
<sequence length="579" mass="66290">MISSTKIIDSFVFLFLFCLIIGLLWTSGNLSDTGPRIVDDNQIYKLHTEINHKGFVGTLNDHLDSRIENYNRFVPLFLVHKVTEVHLFEKNIIIWRLYSGLIGVLTAFFLYLFARTLKFNCLESMGFAIFTMLGAQSVTFWKLIQGEGIGMMILSVSLLFMARSVYSNSNKTQLVYTVLHVVFAIAASLSKESFILILPAMVLCRIWLVNISNQESIKESILFCLPASIILIVVCIAELILIKYGIGKTTFGYAGWEGFNFTPILLALSQLIELNDLGLVLLATIFVTSPLIITKNFSNAFKAQRISFVFPILLFVLIVVPQLLLYSKSGFISSPKTLHVHPERYLYPAIFGFSFLILILFRLARPVHIKNSTNEDSELNGFPFFTLKNILLFFILLAFLSAKTWGVNFRATAYAEESRMLNKWFHSIAEHTAPSDRIVIFYNQRNNDAIRLKFILENGFDRKNLIFMPNFGTVPFSDVKSVCEKLSGYELLKKCRIREDLRAHLHTMHGLESMNELKLTDTFIFLNVMPGLYHQTEVEKHFFSDKRSATILRNHKRHESSLGYVSYYTNKSETNIPQE</sequence>
<gene>
    <name evidence="2" type="ORF">BST96_06955</name>
</gene>
<proteinExistence type="predicted"/>
<feature type="transmembrane region" description="Helical" evidence="1">
    <location>
        <begin position="385"/>
        <end position="402"/>
    </location>
</feature>
<feature type="transmembrane region" description="Helical" evidence="1">
    <location>
        <begin position="220"/>
        <end position="241"/>
    </location>
</feature>
<keyword evidence="3" id="KW-1185">Reference proteome</keyword>
<reference evidence="2 3" key="1">
    <citation type="submission" date="2016-11" db="EMBL/GenBank/DDBJ databases">
        <title>Trade-off between light-utilization and light-protection in marine flavobacteria.</title>
        <authorList>
            <person name="Kumagai Y."/>
        </authorList>
    </citation>
    <scope>NUCLEOTIDE SEQUENCE [LARGE SCALE GENOMIC DNA]</scope>
    <source>
        <strain evidence="2 3">NBRC 107125</strain>
    </source>
</reference>
<evidence type="ECO:0000313" key="2">
    <source>
        <dbReference type="EMBL" id="ARN73874.1"/>
    </source>
</evidence>
<dbReference type="OrthoDB" id="1996250at2"/>
<protein>
    <recommendedName>
        <fullName evidence="4">Glycosyltransferase RgtA/B/C/D-like domain-containing protein</fullName>
    </recommendedName>
</protein>
<feature type="transmembrane region" description="Helical" evidence="1">
    <location>
        <begin position="306"/>
        <end position="325"/>
    </location>
</feature>
<feature type="transmembrane region" description="Helical" evidence="1">
    <location>
        <begin position="149"/>
        <end position="166"/>
    </location>
</feature>
<dbReference type="AlphaFoldDB" id="A0A1X9N9W9"/>
<dbReference type="Proteomes" id="UP000193450">
    <property type="component" value="Chromosome"/>
</dbReference>
<organism evidence="2 3">
    <name type="scientific">Oceanicoccus sagamiensis</name>
    <dbReference type="NCBI Taxonomy" id="716816"/>
    <lineage>
        <taxon>Bacteria</taxon>
        <taxon>Pseudomonadati</taxon>
        <taxon>Pseudomonadota</taxon>
        <taxon>Gammaproteobacteria</taxon>
        <taxon>Cellvibrionales</taxon>
        <taxon>Spongiibacteraceae</taxon>
        <taxon>Oceanicoccus</taxon>
    </lineage>
</organism>
<feature type="transmembrane region" description="Helical" evidence="1">
    <location>
        <begin position="277"/>
        <end position="294"/>
    </location>
</feature>